<dbReference type="PANTHER" id="PTHR24171:SF8">
    <property type="entry name" value="BRCA1-ASSOCIATED RING DOMAIN PROTEIN 1"/>
    <property type="match status" value="1"/>
</dbReference>
<evidence type="ECO:0000313" key="7">
    <source>
        <dbReference type="Proteomes" id="UP001642464"/>
    </source>
</evidence>
<dbReference type="SUPFAM" id="SSF48403">
    <property type="entry name" value="Ankyrin repeat"/>
    <property type="match status" value="1"/>
</dbReference>
<evidence type="ECO:0000256" key="1">
    <source>
        <dbReference type="ARBA" id="ARBA00022737"/>
    </source>
</evidence>
<gene>
    <name evidence="6" type="ORF">SCF082_LOCUS49234</name>
</gene>
<dbReference type="InterPro" id="IPR002110">
    <property type="entry name" value="Ankyrin_rpt"/>
</dbReference>
<feature type="coiled-coil region" evidence="4">
    <location>
        <begin position="369"/>
        <end position="396"/>
    </location>
</feature>
<dbReference type="Gene3D" id="1.25.40.20">
    <property type="entry name" value="Ankyrin repeat-containing domain"/>
    <property type="match status" value="2"/>
</dbReference>
<name>A0ABP0RZZ0_9DINO</name>
<protein>
    <submittedName>
        <fullName evidence="6">GA-binding protein subunit beta-1 (GABP subunit beta-1) (GABPB-1) (GABP subunit beta-2) (GABPB-2)</fullName>
    </submittedName>
</protein>
<feature type="region of interest" description="Disordered" evidence="5">
    <location>
        <begin position="1"/>
        <end position="26"/>
    </location>
</feature>
<dbReference type="PANTHER" id="PTHR24171">
    <property type="entry name" value="ANKYRIN REPEAT DOMAIN-CONTAINING PROTEIN 39-RELATED"/>
    <property type="match status" value="1"/>
</dbReference>
<sequence>MRTTQSLHPRSRRDSGFQVPWSLGDDVNGESIQEELVKFLDKDRPETSHRKEEKFPIFEKPDMKSVAFLESAMKSETKEPCQQQLGGLMRELQKACEQERPYEHRRFFEPLPPKTCSESVKDLFLHGQDLVDTSQVPDTLVRHAGVPPETLPLAQSLWFLQDWLVKLATAEKEAILWAGFWTDPEAEDGHLHRASKETLQRFAHLTETETVHPSTKLGRIIAGHNELDQCKGELAWKLTGNFWSFASYSFVRGMKIKKQGTVIALVNKDLKGPRPLNNSVLFQHEVPTLGVAAWGLGFWSPQVILIDLKATCNKTSSMLRERLFARLSPYFRVKAQEQYFTSAEYALRSKPSWQCLDCEEGKCELGPELATHLQVLRQARKEEDKLNKNLLKAIESQDVPFVKWLLEQKADPGRPSSSWAWGLALHRRALQDAMVTPLHLAAEHCDAAAVQQLLRCGAPTEARAEGGTALKAVAVPRVLGAGGRPCAAVAEELLQHGANVSARDIFGRTALEVALQESNTAVAEVLKKYGAVE</sequence>
<organism evidence="6 7">
    <name type="scientific">Durusdinium trenchii</name>
    <dbReference type="NCBI Taxonomy" id="1381693"/>
    <lineage>
        <taxon>Eukaryota</taxon>
        <taxon>Sar</taxon>
        <taxon>Alveolata</taxon>
        <taxon>Dinophyceae</taxon>
        <taxon>Suessiales</taxon>
        <taxon>Symbiodiniaceae</taxon>
        <taxon>Durusdinium</taxon>
    </lineage>
</organism>
<keyword evidence="1" id="KW-0677">Repeat</keyword>
<evidence type="ECO:0000256" key="2">
    <source>
        <dbReference type="ARBA" id="ARBA00023043"/>
    </source>
</evidence>
<dbReference type="Pfam" id="PF00023">
    <property type="entry name" value="Ank"/>
    <property type="match status" value="1"/>
</dbReference>
<accession>A0ABP0RZZ0</accession>
<comment type="caution">
    <text evidence="6">The sequence shown here is derived from an EMBL/GenBank/DDBJ whole genome shotgun (WGS) entry which is preliminary data.</text>
</comment>
<keyword evidence="2 3" id="KW-0040">ANK repeat</keyword>
<evidence type="ECO:0000313" key="6">
    <source>
        <dbReference type="EMBL" id="CAK9105644.1"/>
    </source>
</evidence>
<dbReference type="Proteomes" id="UP001642464">
    <property type="component" value="Unassembled WGS sequence"/>
</dbReference>
<evidence type="ECO:0000256" key="3">
    <source>
        <dbReference type="PROSITE-ProRule" id="PRU00023"/>
    </source>
</evidence>
<reference evidence="6 7" key="1">
    <citation type="submission" date="2024-02" db="EMBL/GenBank/DDBJ databases">
        <authorList>
            <person name="Chen Y."/>
            <person name="Shah S."/>
            <person name="Dougan E. K."/>
            <person name="Thang M."/>
            <person name="Chan C."/>
        </authorList>
    </citation>
    <scope>NUCLEOTIDE SEQUENCE [LARGE SCALE GENOMIC DNA]</scope>
</reference>
<evidence type="ECO:0000256" key="4">
    <source>
        <dbReference type="SAM" id="Coils"/>
    </source>
</evidence>
<dbReference type="InterPro" id="IPR036770">
    <property type="entry name" value="Ankyrin_rpt-contain_sf"/>
</dbReference>
<keyword evidence="4" id="KW-0175">Coiled coil</keyword>
<dbReference type="EMBL" id="CAXAMM010042585">
    <property type="protein sequence ID" value="CAK9105644.1"/>
    <property type="molecule type" value="Genomic_DNA"/>
</dbReference>
<dbReference type="PROSITE" id="PS50088">
    <property type="entry name" value="ANK_REPEAT"/>
    <property type="match status" value="1"/>
</dbReference>
<feature type="repeat" description="ANK" evidence="3">
    <location>
        <begin position="433"/>
        <end position="465"/>
    </location>
</feature>
<proteinExistence type="predicted"/>
<evidence type="ECO:0000256" key="5">
    <source>
        <dbReference type="SAM" id="MobiDB-lite"/>
    </source>
</evidence>
<keyword evidence="7" id="KW-1185">Reference proteome</keyword>